<protein>
    <submittedName>
        <fullName evidence="2">Uncharacterized protein</fullName>
    </submittedName>
</protein>
<dbReference type="Proteomes" id="UP000028549">
    <property type="component" value="Unassembled WGS sequence"/>
</dbReference>
<gene>
    <name evidence="2" type="ORF">GS18_0217295</name>
</gene>
<keyword evidence="1" id="KW-1133">Transmembrane helix</keyword>
<name>A0A084GLS7_METID</name>
<dbReference type="RefSeq" id="WP_029566141.1">
    <property type="nucleotide sequence ID" value="NZ_CANLZQ010000007.1"/>
</dbReference>
<feature type="transmembrane region" description="Helical" evidence="1">
    <location>
        <begin position="97"/>
        <end position="115"/>
    </location>
</feature>
<sequence>MREIIVLAALWGAAILYLLLKVPKGKRREAQMIFLFSQSVGWLYVYIQTLSGRMVFPFREFPDATKMSLTLYYLFYPAIAVWFNLNYPEQKRLSLKAAYFIGSAFGIQLIAWLLAEYTDLMEYRKYHWFLTFFINLSIIIVIRIFYVWFRKGLIRK</sequence>
<dbReference type="OrthoDB" id="2664017at2"/>
<feature type="transmembrane region" description="Helical" evidence="1">
    <location>
        <begin position="67"/>
        <end position="85"/>
    </location>
</feature>
<dbReference type="NCBIfam" id="NF041644">
    <property type="entry name" value="CBO0543_fam"/>
    <property type="match status" value="1"/>
</dbReference>
<dbReference type="EMBL" id="JNVC02000014">
    <property type="protein sequence ID" value="KEZ48289.1"/>
    <property type="molecule type" value="Genomic_DNA"/>
</dbReference>
<feature type="transmembrane region" description="Helical" evidence="1">
    <location>
        <begin position="127"/>
        <end position="149"/>
    </location>
</feature>
<keyword evidence="1" id="KW-0812">Transmembrane</keyword>
<dbReference type="STRING" id="246786.GS18_0217295"/>
<evidence type="ECO:0000313" key="2">
    <source>
        <dbReference type="EMBL" id="KEZ48289.1"/>
    </source>
</evidence>
<dbReference type="AlphaFoldDB" id="A0A084GLS7"/>
<dbReference type="InterPro" id="IPR048147">
    <property type="entry name" value="CBO0543-like"/>
</dbReference>
<organism evidence="2 3">
    <name type="scientific">Metabacillus indicus</name>
    <name type="common">Bacillus indicus</name>
    <dbReference type="NCBI Taxonomy" id="246786"/>
    <lineage>
        <taxon>Bacteria</taxon>
        <taxon>Bacillati</taxon>
        <taxon>Bacillota</taxon>
        <taxon>Bacilli</taxon>
        <taxon>Bacillales</taxon>
        <taxon>Bacillaceae</taxon>
        <taxon>Metabacillus</taxon>
    </lineage>
</organism>
<evidence type="ECO:0000256" key="1">
    <source>
        <dbReference type="SAM" id="Phobius"/>
    </source>
</evidence>
<proteinExistence type="predicted"/>
<accession>A0A084GLS7</accession>
<reference evidence="2 3" key="1">
    <citation type="journal article" date="2005" name="Int. J. Syst. Evol. Microbiol.">
        <title>Bacillus cibi sp. nov., isolated from jeotgal, a traditional Korean fermented seafood.</title>
        <authorList>
            <person name="Yoon J.H."/>
            <person name="Lee C.H."/>
            <person name="Oh T.K."/>
        </authorList>
    </citation>
    <scope>NUCLEOTIDE SEQUENCE [LARGE SCALE GENOMIC DNA]</scope>
    <source>
        <strain evidence="2 3">DSM 16189</strain>
    </source>
</reference>
<comment type="caution">
    <text evidence="2">The sequence shown here is derived from an EMBL/GenBank/DDBJ whole genome shotgun (WGS) entry which is preliminary data.</text>
</comment>
<feature type="transmembrane region" description="Helical" evidence="1">
    <location>
        <begin position="6"/>
        <end position="23"/>
    </location>
</feature>
<feature type="transmembrane region" description="Helical" evidence="1">
    <location>
        <begin position="30"/>
        <end position="47"/>
    </location>
</feature>
<keyword evidence="3" id="KW-1185">Reference proteome</keyword>
<keyword evidence="1" id="KW-0472">Membrane</keyword>
<evidence type="ECO:0000313" key="3">
    <source>
        <dbReference type="Proteomes" id="UP000028549"/>
    </source>
</evidence>